<gene>
    <name evidence="1" type="ORF">LSINAPIS_LOCUS14183</name>
</gene>
<dbReference type="Proteomes" id="UP000324832">
    <property type="component" value="Unassembled WGS sequence"/>
</dbReference>
<reference evidence="1 2" key="1">
    <citation type="submission" date="2017-07" db="EMBL/GenBank/DDBJ databases">
        <authorList>
            <person name="Talla V."/>
            <person name="Backstrom N."/>
        </authorList>
    </citation>
    <scope>NUCLEOTIDE SEQUENCE [LARGE SCALE GENOMIC DNA]</scope>
</reference>
<dbReference type="AlphaFoldDB" id="A0A5E4R3B0"/>
<name>A0A5E4R3B0_9NEOP</name>
<sequence>MEGTCSSCQNFTKMLFKLFTKGPKDQTISLERVEGNLDEQDAKYYNFEISKLKNEEHSVEQRVSLMQKAFTKLVNVSEGLNSNIEILKSQSNGLASDMRNDAVHHTPSRKRRPHVILKKMKLSSHCASLYHEFTKSQKQLNFDLRAKSAFSQKIIYKAYRESEPYCKEIFVDAD</sequence>
<organism evidence="1 2">
    <name type="scientific">Leptidea sinapis</name>
    <dbReference type="NCBI Taxonomy" id="189913"/>
    <lineage>
        <taxon>Eukaryota</taxon>
        <taxon>Metazoa</taxon>
        <taxon>Ecdysozoa</taxon>
        <taxon>Arthropoda</taxon>
        <taxon>Hexapoda</taxon>
        <taxon>Insecta</taxon>
        <taxon>Pterygota</taxon>
        <taxon>Neoptera</taxon>
        <taxon>Endopterygota</taxon>
        <taxon>Lepidoptera</taxon>
        <taxon>Glossata</taxon>
        <taxon>Ditrysia</taxon>
        <taxon>Papilionoidea</taxon>
        <taxon>Pieridae</taxon>
        <taxon>Dismorphiinae</taxon>
        <taxon>Leptidea</taxon>
    </lineage>
</organism>
<dbReference type="EMBL" id="FZQP02006862">
    <property type="protein sequence ID" value="VVD04431.1"/>
    <property type="molecule type" value="Genomic_DNA"/>
</dbReference>
<proteinExistence type="predicted"/>
<evidence type="ECO:0000313" key="1">
    <source>
        <dbReference type="EMBL" id="VVD04431.1"/>
    </source>
</evidence>
<keyword evidence="2" id="KW-1185">Reference proteome</keyword>
<evidence type="ECO:0000313" key="2">
    <source>
        <dbReference type="Proteomes" id="UP000324832"/>
    </source>
</evidence>
<accession>A0A5E4R3B0</accession>
<protein>
    <submittedName>
        <fullName evidence="1">Uncharacterized protein</fullName>
    </submittedName>
</protein>